<sequence length="297" mass="33395">MTANFHPVRTVHVGTRHAEIDELLAPVIEAVWRNDLVTLTSCQDAGESNASWVDLLPHMAGYVESRRGWAFIDFPQDDGLEFLTVLANAGPRDAFYARMTHWAAPSAWDIKIRPRDVAMRDWPQPSRFVTRMLQVCFPVTDLPEMLRRLQAGETVPPAPADWTNVGGSRPSPVTFPASPPSPSPPVIRAIESSGATWDAPDRTTLARLLGDLNLTWRHLVLERCDLPGSEHYLQIYLNNDFSYQVEFREGGAERHYRAHFPAQPEAGGTEPLLDLILAWSAAHPGWRDTLQWFLLDT</sequence>
<gene>
    <name evidence="1" type="ORF">GCM10022255_007110</name>
</gene>
<keyword evidence="2" id="KW-1185">Reference proteome</keyword>
<evidence type="ECO:0000313" key="2">
    <source>
        <dbReference type="Proteomes" id="UP001500620"/>
    </source>
</evidence>
<reference evidence="2" key="1">
    <citation type="journal article" date="2019" name="Int. J. Syst. Evol. Microbiol.">
        <title>The Global Catalogue of Microorganisms (GCM) 10K type strain sequencing project: providing services to taxonomists for standard genome sequencing and annotation.</title>
        <authorList>
            <consortium name="The Broad Institute Genomics Platform"/>
            <consortium name="The Broad Institute Genome Sequencing Center for Infectious Disease"/>
            <person name="Wu L."/>
            <person name="Ma J."/>
        </authorList>
    </citation>
    <scope>NUCLEOTIDE SEQUENCE [LARGE SCALE GENOMIC DNA]</scope>
    <source>
        <strain evidence="2">JCM 17441</strain>
    </source>
</reference>
<organism evidence="1 2">
    <name type="scientific">Dactylosporangium darangshiense</name>
    <dbReference type="NCBI Taxonomy" id="579108"/>
    <lineage>
        <taxon>Bacteria</taxon>
        <taxon>Bacillati</taxon>
        <taxon>Actinomycetota</taxon>
        <taxon>Actinomycetes</taxon>
        <taxon>Micromonosporales</taxon>
        <taxon>Micromonosporaceae</taxon>
        <taxon>Dactylosporangium</taxon>
    </lineage>
</organism>
<protein>
    <submittedName>
        <fullName evidence="1">Uncharacterized protein</fullName>
    </submittedName>
</protein>
<comment type="caution">
    <text evidence="1">The sequence shown here is derived from an EMBL/GenBank/DDBJ whole genome shotgun (WGS) entry which is preliminary data.</text>
</comment>
<name>A0ABP8CWW3_9ACTN</name>
<proteinExistence type="predicted"/>
<dbReference type="EMBL" id="BAABAT010000001">
    <property type="protein sequence ID" value="GAA4244357.1"/>
    <property type="molecule type" value="Genomic_DNA"/>
</dbReference>
<evidence type="ECO:0000313" key="1">
    <source>
        <dbReference type="EMBL" id="GAA4244357.1"/>
    </source>
</evidence>
<dbReference type="RefSeq" id="WP_345121033.1">
    <property type="nucleotide sequence ID" value="NZ_BAABAT010000001.1"/>
</dbReference>
<accession>A0ABP8CWW3</accession>
<dbReference type="Proteomes" id="UP001500620">
    <property type="component" value="Unassembled WGS sequence"/>
</dbReference>